<dbReference type="EMBL" id="QGKX02000996">
    <property type="protein sequence ID" value="KAF3558887.1"/>
    <property type="molecule type" value="Genomic_DNA"/>
</dbReference>
<protein>
    <submittedName>
        <fullName evidence="1">Uncharacterized protein</fullName>
    </submittedName>
</protein>
<evidence type="ECO:0000313" key="1">
    <source>
        <dbReference type="EMBL" id="KAF3558887.1"/>
    </source>
</evidence>
<proteinExistence type="predicted"/>
<reference evidence="1" key="1">
    <citation type="submission" date="2019-12" db="EMBL/GenBank/DDBJ databases">
        <title>Genome sequencing and annotation of Brassica cretica.</title>
        <authorList>
            <person name="Studholme D.J."/>
            <person name="Sarris P."/>
        </authorList>
    </citation>
    <scope>NUCLEOTIDE SEQUENCE</scope>
    <source>
        <strain evidence="1">PFS-109/04</strain>
        <tissue evidence="1">Leaf</tissue>
    </source>
</reference>
<comment type="caution">
    <text evidence="1">The sequence shown here is derived from an EMBL/GenBank/DDBJ whole genome shotgun (WGS) entry which is preliminary data.</text>
</comment>
<dbReference type="Proteomes" id="UP000712600">
    <property type="component" value="Unassembled WGS sequence"/>
</dbReference>
<dbReference type="AlphaFoldDB" id="A0A8S9R445"/>
<accession>A0A8S9R445</accession>
<organism evidence="1 2">
    <name type="scientific">Brassica cretica</name>
    <name type="common">Mustard</name>
    <dbReference type="NCBI Taxonomy" id="69181"/>
    <lineage>
        <taxon>Eukaryota</taxon>
        <taxon>Viridiplantae</taxon>
        <taxon>Streptophyta</taxon>
        <taxon>Embryophyta</taxon>
        <taxon>Tracheophyta</taxon>
        <taxon>Spermatophyta</taxon>
        <taxon>Magnoliopsida</taxon>
        <taxon>eudicotyledons</taxon>
        <taxon>Gunneridae</taxon>
        <taxon>Pentapetalae</taxon>
        <taxon>rosids</taxon>
        <taxon>malvids</taxon>
        <taxon>Brassicales</taxon>
        <taxon>Brassicaceae</taxon>
        <taxon>Brassiceae</taxon>
        <taxon>Brassica</taxon>
    </lineage>
</organism>
<gene>
    <name evidence="1" type="ORF">F2Q69_00011858</name>
</gene>
<evidence type="ECO:0000313" key="2">
    <source>
        <dbReference type="Proteomes" id="UP000712600"/>
    </source>
</evidence>
<name>A0A8S9R445_BRACR</name>
<sequence length="201" mass="23305">MSPWPETLDKLANSVLVQGQDLVNHIGGVFRYFIVDVVDPESTPDVARCGRDLGLRVTHKIRWWQAASIRKKGFRTVFDLQSQGVCDSHKMVFLVSVNGVADELKGIDSCGAYEGKNKWVYRISRLQRIESKGFWFESMVIQVLQELQVSIDICWKFWRRSISRFVVTITRYLQEREDSRKLQQEGCTGGRVCDQQCWRLI</sequence>